<evidence type="ECO:0000256" key="2">
    <source>
        <dbReference type="ARBA" id="ARBA00012962"/>
    </source>
</evidence>
<dbReference type="Gene3D" id="3.40.50.10860">
    <property type="entry name" value="Leucine Dehydrogenase, chain A, domain 1"/>
    <property type="match status" value="1"/>
</dbReference>
<keyword evidence="10" id="KW-1185">Reference proteome</keyword>
<comment type="function">
    <text evidence="7">Involved in the biosynthesis of the chorismate, which leads to the biosynthesis of aromatic amino acids. Catalyzes the reversible NADPH linked reduction of 3-dehydroshikimate (DHSA) to yield shikimate (SA).</text>
</comment>
<feature type="binding site" evidence="7">
    <location>
        <position position="114"/>
    </location>
    <ligand>
        <name>shikimate</name>
        <dbReference type="ChEBI" id="CHEBI:36208"/>
    </ligand>
</feature>
<keyword evidence="6 7" id="KW-0057">Aromatic amino acid biosynthesis</keyword>
<accession>A0ABS9MH05</accession>
<feature type="binding site" evidence="7">
    <location>
        <position position="259"/>
    </location>
    <ligand>
        <name>NADP(+)</name>
        <dbReference type="ChEBI" id="CHEBI:58349"/>
    </ligand>
</feature>
<evidence type="ECO:0000313" key="9">
    <source>
        <dbReference type="EMBL" id="MCG4609562.1"/>
    </source>
</evidence>
<dbReference type="GO" id="GO:0004764">
    <property type="term" value="F:shikimate 3-dehydrogenase (NADP+) activity"/>
    <property type="evidence" value="ECO:0007669"/>
    <property type="project" value="UniProtKB-EC"/>
</dbReference>
<dbReference type="RefSeq" id="WP_237966297.1">
    <property type="nucleotide sequence ID" value="NZ_JAKNHQ010000001.1"/>
</dbReference>
<dbReference type="PANTHER" id="PTHR21089">
    <property type="entry name" value="SHIKIMATE DEHYDROGENASE"/>
    <property type="match status" value="1"/>
</dbReference>
<evidence type="ECO:0000256" key="1">
    <source>
        <dbReference type="ARBA" id="ARBA00004871"/>
    </source>
</evidence>
<evidence type="ECO:0000259" key="8">
    <source>
        <dbReference type="Pfam" id="PF08501"/>
    </source>
</evidence>
<dbReference type="SUPFAM" id="SSF51735">
    <property type="entry name" value="NAD(P)-binding Rossmann-fold domains"/>
    <property type="match status" value="1"/>
</dbReference>
<comment type="caution">
    <text evidence="7">Lacks conserved residue(s) required for the propagation of feature annotation.</text>
</comment>
<dbReference type="EMBL" id="JAKNHQ010000001">
    <property type="protein sequence ID" value="MCG4609562.1"/>
    <property type="molecule type" value="Genomic_DNA"/>
</dbReference>
<reference evidence="9 10" key="1">
    <citation type="submission" date="2022-01" db="EMBL/GenBank/DDBJ databases">
        <title>Collection of gut derived symbiotic bacterial strains cultured from healthy donors.</title>
        <authorList>
            <person name="Lin H."/>
            <person name="Kohout C."/>
            <person name="Waligurski E."/>
            <person name="Pamer E.G."/>
        </authorList>
    </citation>
    <scope>NUCLEOTIDE SEQUENCE [LARGE SCALE GENOMIC DNA]</scope>
    <source>
        <strain evidence="9 10">DFI.7.58</strain>
    </source>
</reference>
<dbReference type="HAMAP" id="MF_00222">
    <property type="entry name" value="Shikimate_DH_AroE"/>
    <property type="match status" value="1"/>
</dbReference>
<dbReference type="InterPro" id="IPR013708">
    <property type="entry name" value="Shikimate_DH-bd_N"/>
</dbReference>
<keyword evidence="3 7" id="KW-0028">Amino-acid biosynthesis</keyword>
<protein>
    <recommendedName>
        <fullName evidence="2 7">Shikimate dehydrogenase (NADP(+))</fullName>
        <shortName evidence="7">SDH</shortName>
        <ecNumber evidence="2 7">1.1.1.25</ecNumber>
    </recommendedName>
</protein>
<gene>
    <name evidence="7 9" type="primary">aroE</name>
    <name evidence="9" type="ORF">L0P57_01205</name>
</gene>
<dbReference type="InterPro" id="IPR036291">
    <property type="entry name" value="NAD(P)-bd_dom_sf"/>
</dbReference>
<dbReference type="Pfam" id="PF08501">
    <property type="entry name" value="Shikimate_dh_N"/>
    <property type="match status" value="1"/>
</dbReference>
<evidence type="ECO:0000256" key="5">
    <source>
        <dbReference type="ARBA" id="ARBA00023002"/>
    </source>
</evidence>
<name>A0ABS9MH05_9FIRM</name>
<feature type="binding site" evidence="7">
    <location>
        <position position="236"/>
    </location>
    <ligand>
        <name>NADP(+)</name>
        <dbReference type="ChEBI" id="CHEBI:58349"/>
    </ligand>
</feature>
<organism evidence="9 10">
    <name type="scientific">Anaeromassilibacillus senegalensis</name>
    <dbReference type="NCBI Taxonomy" id="1673717"/>
    <lineage>
        <taxon>Bacteria</taxon>
        <taxon>Bacillati</taxon>
        <taxon>Bacillota</taxon>
        <taxon>Clostridia</taxon>
        <taxon>Eubacteriales</taxon>
        <taxon>Acutalibacteraceae</taxon>
        <taxon>Anaeromassilibacillus</taxon>
    </lineage>
</organism>
<keyword evidence="4 7" id="KW-0521">NADP</keyword>
<feature type="binding site" evidence="7">
    <location>
        <position position="238"/>
    </location>
    <ligand>
        <name>shikimate</name>
        <dbReference type="ChEBI" id="CHEBI:36208"/>
    </ligand>
</feature>
<dbReference type="NCBIfam" id="TIGR00507">
    <property type="entry name" value="aroE"/>
    <property type="match status" value="1"/>
</dbReference>
<comment type="catalytic activity">
    <reaction evidence="7">
        <text>shikimate + NADP(+) = 3-dehydroshikimate + NADPH + H(+)</text>
        <dbReference type="Rhea" id="RHEA:17737"/>
        <dbReference type="ChEBI" id="CHEBI:15378"/>
        <dbReference type="ChEBI" id="CHEBI:16630"/>
        <dbReference type="ChEBI" id="CHEBI:36208"/>
        <dbReference type="ChEBI" id="CHEBI:57783"/>
        <dbReference type="ChEBI" id="CHEBI:58349"/>
        <dbReference type="EC" id="1.1.1.25"/>
    </reaction>
</comment>
<comment type="pathway">
    <text evidence="1 7">Metabolic intermediate biosynthesis; chorismate biosynthesis; chorismate from D-erythrose 4-phosphate and phosphoenolpyruvate: step 4/7.</text>
</comment>
<dbReference type="PANTHER" id="PTHR21089:SF1">
    <property type="entry name" value="BIFUNCTIONAL 3-DEHYDROQUINATE DEHYDRATASE_SHIKIMATE DEHYDROGENASE, CHLOROPLASTIC"/>
    <property type="match status" value="1"/>
</dbReference>
<comment type="caution">
    <text evidence="9">The sequence shown here is derived from an EMBL/GenBank/DDBJ whole genome shotgun (WGS) entry which is preliminary data.</text>
</comment>
<evidence type="ECO:0000256" key="7">
    <source>
        <dbReference type="HAMAP-Rule" id="MF_00222"/>
    </source>
</evidence>
<keyword evidence="5 7" id="KW-0560">Oxidoreductase</keyword>
<feature type="binding site" evidence="7">
    <location>
        <begin position="137"/>
        <end position="141"/>
    </location>
    <ligand>
        <name>NADP(+)</name>
        <dbReference type="ChEBI" id="CHEBI:58349"/>
    </ligand>
</feature>
<feature type="active site" description="Proton acceptor" evidence="7">
    <location>
        <position position="78"/>
    </location>
</feature>
<feature type="binding site" evidence="7">
    <location>
        <position position="74"/>
    </location>
    <ligand>
        <name>shikimate</name>
        <dbReference type="ChEBI" id="CHEBI:36208"/>
    </ligand>
</feature>
<sequence>MNEKINCTEAICAAHNFAVIGHPIAHTMSPFIHTKLFALGNGYPAADYGVIDLPPEELTASMPRLREFSGFNITIPHKQAIIPHLDNLDAKAAFFHSVNTVKNENGRLTGYTTDGAGFTRALESAGVPLTGRIAILGAGGASRVMAFEALDAAQEPDITIAAREHSLPAAQALCNELEQVLQNQGRKGRLSVARLDALSGGFDLLVNGTPVGMYPHADASPVSAGVLAHCAAVFDAVYNPDQTMLLRLAKENGAKTVGGMRMLVEQAAAAHEIWYGATFRESDIDALCREAVEEMERIFA</sequence>
<evidence type="ECO:0000313" key="10">
    <source>
        <dbReference type="Proteomes" id="UP001298681"/>
    </source>
</evidence>
<feature type="binding site" evidence="7">
    <location>
        <position position="99"/>
    </location>
    <ligand>
        <name>shikimate</name>
        <dbReference type="ChEBI" id="CHEBI:36208"/>
    </ligand>
</feature>
<dbReference type="Gene3D" id="3.40.50.720">
    <property type="entry name" value="NAD(P)-binding Rossmann-like Domain"/>
    <property type="match status" value="1"/>
</dbReference>
<feature type="binding site" evidence="7">
    <location>
        <position position="266"/>
    </location>
    <ligand>
        <name>shikimate</name>
        <dbReference type="ChEBI" id="CHEBI:36208"/>
    </ligand>
</feature>
<proteinExistence type="inferred from homology"/>
<feature type="domain" description="Shikimate dehydrogenase substrate binding N-terminal" evidence="8">
    <location>
        <begin position="19"/>
        <end position="101"/>
    </location>
</feature>
<dbReference type="EC" id="1.1.1.25" evidence="2 7"/>
<evidence type="ECO:0000256" key="4">
    <source>
        <dbReference type="ARBA" id="ARBA00022857"/>
    </source>
</evidence>
<dbReference type="SUPFAM" id="SSF53223">
    <property type="entry name" value="Aminoacid dehydrogenase-like, N-terminal domain"/>
    <property type="match status" value="1"/>
</dbReference>
<comment type="subunit">
    <text evidence="7">Homodimer.</text>
</comment>
<feature type="binding site" evidence="7">
    <location>
        <begin position="27"/>
        <end position="29"/>
    </location>
    <ligand>
        <name>shikimate</name>
        <dbReference type="ChEBI" id="CHEBI:36208"/>
    </ligand>
</feature>
<dbReference type="InterPro" id="IPR011342">
    <property type="entry name" value="Shikimate_DH"/>
</dbReference>
<evidence type="ECO:0000256" key="6">
    <source>
        <dbReference type="ARBA" id="ARBA00023141"/>
    </source>
</evidence>
<dbReference type="Proteomes" id="UP001298681">
    <property type="component" value="Unassembled WGS sequence"/>
</dbReference>
<dbReference type="InterPro" id="IPR022893">
    <property type="entry name" value="Shikimate_DH_fam"/>
</dbReference>
<dbReference type="CDD" id="cd01065">
    <property type="entry name" value="NAD_bind_Shikimate_DH"/>
    <property type="match status" value="1"/>
</dbReference>
<dbReference type="InterPro" id="IPR046346">
    <property type="entry name" value="Aminoacid_DH-like_N_sf"/>
</dbReference>
<comment type="similarity">
    <text evidence="7">Belongs to the shikimate dehydrogenase family.</text>
</comment>
<evidence type="ECO:0000256" key="3">
    <source>
        <dbReference type="ARBA" id="ARBA00022605"/>
    </source>
</evidence>